<dbReference type="PROSITE" id="PS50994">
    <property type="entry name" value="INTEGRASE"/>
    <property type="match status" value="1"/>
</dbReference>
<dbReference type="InterPro" id="IPR001584">
    <property type="entry name" value="Integrase_cat-core"/>
</dbReference>
<evidence type="ECO:0000313" key="2">
    <source>
        <dbReference type="EMBL" id="QJR28207.1"/>
    </source>
</evidence>
<sequence length="657" mass="75703">MTQITTGTVYQTGASRLCISKLNRDSQVVMITDLHTKHDFPVTLTELQRNIATGLYVRENYEHDTRCSLSRVMDDPQYKSEYVTEAKRRQNAIAKFERLVTDGMTAADACENVIGIYSLSCSERTFRRWCRDFRHRGFEGITPKHHKKGRSKIVFSEEVEQIIVFTLEENLSKHYIRIKELHQIINQKLAEKGFEERLSYDQVRYYVNLQPWDRRVLAKFDPRTRRSVGSMRQKNYQTNLPYQRIEMDCTQLDVFVTQPLSSAPIRPWVCVAIDVATGFPLATEISLHTPDTVQVLKTLERAMYGYTEEEFDKYGVMNRIEYMGRPQTLVLDNGSEFRSESFSSITAFGIAVEYNPAYSPYRKPFVERFNRSLKDFTSSLPGSTRGPKTTNARPQTDLGMKTAIIDFSELKMLITRFVFDDYSMRSLDRHVIGSVAKGEDYGFSPAERLVRLQKEMIALEPITMQDMANARMIRETRTTDRGGITFEKCKYSSSEYAVLYSKLGPGVKVEILYDPIDCTYIDVIDPINKGSKIRLNNIYWDIGRNPPVDYTTLRLLIANADKTHGRSDFDTIAVEYQKMLGVFFDGVNKRATTKTKKHSSAKKEVAEAAKLVRSMTTGRTTNEKEIDEPTYLTQSTEWNIDYESIEAPEIVTKKNYQ</sequence>
<gene>
    <name evidence="2" type="ORF">HKT17_00040</name>
</gene>
<dbReference type="RefSeq" id="WP_171096849.1">
    <property type="nucleotide sequence ID" value="NZ_CP053084.1"/>
</dbReference>
<dbReference type="InterPro" id="IPR036397">
    <property type="entry name" value="RNaseH_sf"/>
</dbReference>
<dbReference type="EMBL" id="CP053084">
    <property type="protein sequence ID" value="QJR28207.1"/>
    <property type="molecule type" value="Genomic_DNA"/>
</dbReference>
<accession>A0ABX6N4D0</accession>
<dbReference type="Pfam" id="PF09299">
    <property type="entry name" value="Mu-transpos_C"/>
    <property type="match status" value="1"/>
</dbReference>
<evidence type="ECO:0000313" key="3">
    <source>
        <dbReference type="Proteomes" id="UP000501130"/>
    </source>
</evidence>
<protein>
    <submittedName>
        <fullName evidence="2">DDE-type integrase/transposase/recombinase</fullName>
    </submittedName>
</protein>
<keyword evidence="3" id="KW-1185">Reference proteome</keyword>
<name>A0ABX6N4D0_9BURK</name>
<dbReference type="InterPro" id="IPR012337">
    <property type="entry name" value="RNaseH-like_sf"/>
</dbReference>
<dbReference type="Proteomes" id="UP000501130">
    <property type="component" value="Chromosome"/>
</dbReference>
<evidence type="ECO:0000259" key="1">
    <source>
        <dbReference type="PROSITE" id="PS50994"/>
    </source>
</evidence>
<dbReference type="SUPFAM" id="SSF53098">
    <property type="entry name" value="Ribonuclease H-like"/>
    <property type="match status" value="1"/>
</dbReference>
<dbReference type="Gene3D" id="3.30.420.10">
    <property type="entry name" value="Ribonuclease H-like superfamily/Ribonuclease H"/>
    <property type="match status" value="1"/>
</dbReference>
<feature type="domain" description="Integrase catalytic" evidence="1">
    <location>
        <begin position="237"/>
        <end position="453"/>
    </location>
</feature>
<organism evidence="2 3">
    <name type="scientific">Limnobacter profundi</name>
    <dbReference type="NCBI Taxonomy" id="2732163"/>
    <lineage>
        <taxon>Bacteria</taxon>
        <taxon>Pseudomonadati</taxon>
        <taxon>Pseudomonadota</taxon>
        <taxon>Betaproteobacteria</taxon>
        <taxon>Burkholderiales</taxon>
        <taxon>Burkholderiaceae</taxon>
        <taxon>Limnobacter</taxon>
    </lineage>
</organism>
<dbReference type="InterPro" id="IPR015378">
    <property type="entry name" value="Transposase-like_Mu_C"/>
</dbReference>
<reference evidence="2 3" key="1">
    <citation type="submission" date="2020-05" db="EMBL/GenBank/DDBJ databases">
        <title>Compete genome of Limnobacter sp. SAORIC-580.</title>
        <authorList>
            <person name="Song J."/>
            <person name="Cho J.-C."/>
        </authorList>
    </citation>
    <scope>NUCLEOTIDE SEQUENCE [LARGE SCALE GENOMIC DNA]</scope>
    <source>
        <strain evidence="2 3">SAORIC-580</strain>
    </source>
</reference>
<proteinExistence type="predicted"/>